<dbReference type="AlphaFoldDB" id="A0A397VAA2"/>
<dbReference type="Pfam" id="PF07714">
    <property type="entry name" value="PK_Tyr_Ser-Thr"/>
    <property type="match status" value="1"/>
</dbReference>
<protein>
    <submittedName>
        <fullName evidence="6">Kinase-like domain-containing protein</fullName>
    </submittedName>
</protein>
<keyword evidence="1" id="KW-0808">Transferase</keyword>
<evidence type="ECO:0000313" key="6">
    <source>
        <dbReference type="EMBL" id="RIB16913.1"/>
    </source>
</evidence>
<dbReference type="OrthoDB" id="4062651at2759"/>
<keyword evidence="7" id="KW-1185">Reference proteome</keyword>
<dbReference type="STRING" id="44941.A0A397VAA2"/>
<dbReference type="PROSITE" id="PS50011">
    <property type="entry name" value="PROTEIN_KINASE_DOM"/>
    <property type="match status" value="1"/>
</dbReference>
<dbReference type="GO" id="GO:0005524">
    <property type="term" value="F:ATP binding"/>
    <property type="evidence" value="ECO:0007669"/>
    <property type="project" value="UniProtKB-KW"/>
</dbReference>
<sequence>SKDDDEYMIVMQYAKQGSLRSLLDRKFYHLTWMNKIENLLYIAEGLHSIHKAGLIHKDLHSGNIVNENITSPYITDFGSCSPVSQDSSTRRIYGVLPYIAPEVLNKGSKGYTQKSDIYSYGMIMSEIFNGYPPYHNIPYDSALAIKICEGHRPKIIFEIPPLLMVLMNYCLDADPQNRPDAKYL</sequence>
<reference evidence="6 7" key="1">
    <citation type="submission" date="2018-06" db="EMBL/GenBank/DDBJ databases">
        <title>Comparative genomics reveals the genomic features of Rhizophagus irregularis, R. cerebriforme, R. diaphanum and Gigaspora rosea, and their symbiotic lifestyle signature.</title>
        <authorList>
            <person name="Morin E."/>
            <person name="San Clemente H."/>
            <person name="Chen E.C.H."/>
            <person name="De La Providencia I."/>
            <person name="Hainaut M."/>
            <person name="Kuo A."/>
            <person name="Kohler A."/>
            <person name="Murat C."/>
            <person name="Tang N."/>
            <person name="Roy S."/>
            <person name="Loubradou J."/>
            <person name="Henrissat B."/>
            <person name="Grigoriev I.V."/>
            <person name="Corradi N."/>
            <person name="Roux C."/>
            <person name="Martin F.M."/>
        </authorList>
    </citation>
    <scope>NUCLEOTIDE SEQUENCE [LARGE SCALE GENOMIC DNA]</scope>
    <source>
        <strain evidence="6 7">DAOM 194757</strain>
    </source>
</reference>
<dbReference type="Proteomes" id="UP000266673">
    <property type="component" value="Unassembled WGS sequence"/>
</dbReference>
<dbReference type="InterPro" id="IPR011009">
    <property type="entry name" value="Kinase-like_dom_sf"/>
</dbReference>
<evidence type="ECO:0000256" key="1">
    <source>
        <dbReference type="ARBA" id="ARBA00022679"/>
    </source>
</evidence>
<evidence type="ECO:0000256" key="3">
    <source>
        <dbReference type="ARBA" id="ARBA00022777"/>
    </source>
</evidence>
<accession>A0A397VAA2</accession>
<comment type="caution">
    <text evidence="6">The sequence shown here is derived from an EMBL/GenBank/DDBJ whole genome shotgun (WGS) entry which is preliminary data.</text>
</comment>
<feature type="domain" description="Protein kinase" evidence="5">
    <location>
        <begin position="1"/>
        <end position="184"/>
    </location>
</feature>
<keyword evidence="3 6" id="KW-0418">Kinase</keyword>
<proteinExistence type="predicted"/>
<dbReference type="GO" id="GO:0004674">
    <property type="term" value="F:protein serine/threonine kinase activity"/>
    <property type="evidence" value="ECO:0007669"/>
    <property type="project" value="TreeGrafter"/>
</dbReference>
<gene>
    <name evidence="6" type="ORF">C2G38_1877196</name>
</gene>
<dbReference type="SUPFAM" id="SSF56112">
    <property type="entry name" value="Protein kinase-like (PK-like)"/>
    <property type="match status" value="1"/>
</dbReference>
<dbReference type="InterPro" id="IPR001245">
    <property type="entry name" value="Ser-Thr/Tyr_kinase_cat_dom"/>
</dbReference>
<evidence type="ECO:0000256" key="2">
    <source>
        <dbReference type="ARBA" id="ARBA00022741"/>
    </source>
</evidence>
<dbReference type="InterPro" id="IPR051681">
    <property type="entry name" value="Ser/Thr_Kinases-Pseudokinases"/>
</dbReference>
<dbReference type="PANTHER" id="PTHR44329:SF288">
    <property type="entry name" value="MITOGEN-ACTIVATED PROTEIN KINASE KINASE KINASE 20"/>
    <property type="match status" value="1"/>
</dbReference>
<name>A0A397VAA2_9GLOM</name>
<dbReference type="Gene3D" id="1.10.510.10">
    <property type="entry name" value="Transferase(Phosphotransferase) domain 1"/>
    <property type="match status" value="1"/>
</dbReference>
<feature type="non-terminal residue" evidence="6">
    <location>
        <position position="1"/>
    </location>
</feature>
<dbReference type="EMBL" id="QKWP01000643">
    <property type="protein sequence ID" value="RIB16913.1"/>
    <property type="molecule type" value="Genomic_DNA"/>
</dbReference>
<evidence type="ECO:0000259" key="5">
    <source>
        <dbReference type="PROSITE" id="PS50011"/>
    </source>
</evidence>
<feature type="non-terminal residue" evidence="6">
    <location>
        <position position="184"/>
    </location>
</feature>
<keyword evidence="4" id="KW-0067">ATP-binding</keyword>
<keyword evidence="2" id="KW-0547">Nucleotide-binding</keyword>
<dbReference type="PANTHER" id="PTHR44329">
    <property type="entry name" value="SERINE/THREONINE-PROTEIN KINASE TNNI3K-RELATED"/>
    <property type="match status" value="1"/>
</dbReference>
<evidence type="ECO:0000313" key="7">
    <source>
        <dbReference type="Proteomes" id="UP000266673"/>
    </source>
</evidence>
<organism evidence="6 7">
    <name type="scientific">Gigaspora rosea</name>
    <dbReference type="NCBI Taxonomy" id="44941"/>
    <lineage>
        <taxon>Eukaryota</taxon>
        <taxon>Fungi</taxon>
        <taxon>Fungi incertae sedis</taxon>
        <taxon>Mucoromycota</taxon>
        <taxon>Glomeromycotina</taxon>
        <taxon>Glomeromycetes</taxon>
        <taxon>Diversisporales</taxon>
        <taxon>Gigasporaceae</taxon>
        <taxon>Gigaspora</taxon>
    </lineage>
</organism>
<evidence type="ECO:0000256" key="4">
    <source>
        <dbReference type="ARBA" id="ARBA00022840"/>
    </source>
</evidence>
<dbReference type="InterPro" id="IPR000719">
    <property type="entry name" value="Prot_kinase_dom"/>
</dbReference>